<organism evidence="2">
    <name type="scientific">uncultured marine microorganism HF4000_APKG10H12</name>
    <dbReference type="NCBI Taxonomy" id="455560"/>
    <lineage>
        <taxon>unclassified sequences</taxon>
        <taxon>environmental samples</taxon>
    </lineage>
</organism>
<dbReference type="EMBL" id="EU016668">
    <property type="protein sequence ID" value="ABZ10204.1"/>
    <property type="molecule type" value="Genomic_DNA"/>
</dbReference>
<feature type="non-terminal residue" evidence="2">
    <location>
        <position position="1"/>
    </location>
</feature>
<feature type="compositionally biased region" description="Basic residues" evidence="1">
    <location>
        <begin position="119"/>
        <end position="134"/>
    </location>
</feature>
<feature type="compositionally biased region" description="Low complexity" evidence="1">
    <location>
        <begin position="23"/>
        <end position="43"/>
    </location>
</feature>
<accession>B3TC95</accession>
<protein>
    <submittedName>
        <fullName evidence="2">Uncharacterized protein</fullName>
    </submittedName>
</protein>
<feature type="compositionally biased region" description="Basic residues" evidence="1">
    <location>
        <begin position="44"/>
        <end position="53"/>
    </location>
</feature>
<proteinExistence type="predicted"/>
<dbReference type="AlphaFoldDB" id="B3TC95"/>
<sequence length="198" mass="21526">SAVPDAGGAARLLHKYHGDRNVGRMPAGDARAGRRGALAGGPHRVQRASRRRRDALLRAGTPARRRGEGTALGPGVSGGAGRRPPSLRCGGDRPDNGRAAARRHHRADRWTRLGDRPGQRRPLRRRQLGVRRGGRVSEHHRAGRRGARSTGRAVVFRPRLERAHAHSDRLQLRADDPGTPRSALPPDPRVGQSSARRS</sequence>
<feature type="compositionally biased region" description="Gly residues" evidence="1">
    <location>
        <begin position="70"/>
        <end position="81"/>
    </location>
</feature>
<feature type="compositionally biased region" description="Basic and acidic residues" evidence="1">
    <location>
        <begin position="108"/>
        <end position="118"/>
    </location>
</feature>
<gene>
    <name evidence="2" type="ORF">ALOHA_HF4000APKG10H12ctg3g19</name>
</gene>
<feature type="region of interest" description="Disordered" evidence="1">
    <location>
        <begin position="1"/>
        <end position="198"/>
    </location>
</feature>
<evidence type="ECO:0000313" key="2">
    <source>
        <dbReference type="EMBL" id="ABZ10204.1"/>
    </source>
</evidence>
<reference evidence="2" key="1">
    <citation type="journal article" date="2008" name="ISME J.">
        <title>Genomic patterns of recombination, clonal divergence and environment in marine microbial populations.</title>
        <authorList>
            <person name="Konstantinidis K.T."/>
            <person name="Delong E.F."/>
        </authorList>
    </citation>
    <scope>NUCLEOTIDE SEQUENCE</scope>
</reference>
<feature type="compositionally biased region" description="Basic and acidic residues" evidence="1">
    <location>
        <begin position="158"/>
        <end position="178"/>
    </location>
</feature>
<evidence type="ECO:0000256" key="1">
    <source>
        <dbReference type="SAM" id="MobiDB-lite"/>
    </source>
</evidence>
<name>B3TC95_9ZZZZ</name>